<dbReference type="InterPro" id="IPR003703">
    <property type="entry name" value="Acyl_CoA_thio"/>
</dbReference>
<dbReference type="SUPFAM" id="SSF54637">
    <property type="entry name" value="Thioesterase/thiol ester dehydrase-isomerase"/>
    <property type="match status" value="1"/>
</dbReference>
<feature type="domain" description="Acyl-CoA thioesterase-like C-terminal" evidence="2">
    <location>
        <begin position="35"/>
        <end position="168"/>
    </location>
</feature>
<dbReference type="GO" id="GO:0009062">
    <property type="term" value="P:fatty acid catabolic process"/>
    <property type="evidence" value="ECO:0007669"/>
    <property type="project" value="TreeGrafter"/>
</dbReference>
<evidence type="ECO:0000259" key="2">
    <source>
        <dbReference type="Pfam" id="PF20789"/>
    </source>
</evidence>
<evidence type="ECO:0000313" key="3">
    <source>
        <dbReference type="EMBL" id="CAJ2507043.1"/>
    </source>
</evidence>
<organism evidence="3 4">
    <name type="scientific">Anthostomella pinea</name>
    <dbReference type="NCBI Taxonomy" id="933095"/>
    <lineage>
        <taxon>Eukaryota</taxon>
        <taxon>Fungi</taxon>
        <taxon>Dikarya</taxon>
        <taxon>Ascomycota</taxon>
        <taxon>Pezizomycotina</taxon>
        <taxon>Sordariomycetes</taxon>
        <taxon>Xylariomycetidae</taxon>
        <taxon>Xylariales</taxon>
        <taxon>Xylariaceae</taxon>
        <taxon>Anthostomella</taxon>
    </lineage>
</organism>
<evidence type="ECO:0000256" key="1">
    <source>
        <dbReference type="ARBA" id="ARBA00006538"/>
    </source>
</evidence>
<keyword evidence="4" id="KW-1185">Reference proteome</keyword>
<dbReference type="InterPro" id="IPR029069">
    <property type="entry name" value="HotDog_dom_sf"/>
</dbReference>
<dbReference type="GO" id="GO:0006637">
    <property type="term" value="P:acyl-CoA metabolic process"/>
    <property type="evidence" value="ECO:0007669"/>
    <property type="project" value="InterPro"/>
</dbReference>
<comment type="caution">
    <text evidence="3">The sequence shown here is derived from an EMBL/GenBank/DDBJ whole genome shotgun (WGS) entry which is preliminary data.</text>
</comment>
<gene>
    <name evidence="3" type="ORF">KHLLAP_LOCUS7511</name>
</gene>
<dbReference type="InterPro" id="IPR042171">
    <property type="entry name" value="Acyl-CoA_hotdog"/>
</dbReference>
<accession>A0AAI8VFY2</accession>
<name>A0AAI8VFY2_9PEZI</name>
<dbReference type="AlphaFoldDB" id="A0AAI8VFY2"/>
<dbReference type="EMBL" id="CAUWAG010000010">
    <property type="protein sequence ID" value="CAJ2507043.1"/>
    <property type="molecule type" value="Genomic_DNA"/>
</dbReference>
<dbReference type="GO" id="GO:0047617">
    <property type="term" value="F:fatty acyl-CoA hydrolase activity"/>
    <property type="evidence" value="ECO:0007669"/>
    <property type="project" value="InterPro"/>
</dbReference>
<dbReference type="Gene3D" id="2.40.160.210">
    <property type="entry name" value="Acyl-CoA thioesterase, double hotdog domain"/>
    <property type="match status" value="1"/>
</dbReference>
<dbReference type="CDD" id="cd03444">
    <property type="entry name" value="Thioesterase_II_repeat1"/>
    <property type="match status" value="1"/>
</dbReference>
<protein>
    <submittedName>
        <fullName evidence="3">Uu.00g082290.m01.CDS01</fullName>
    </submittedName>
</protein>
<comment type="similarity">
    <text evidence="1">Belongs to the C/M/P thioester hydrolase family.</text>
</comment>
<dbReference type="PANTHER" id="PTHR11066">
    <property type="entry name" value="ACYL-COA THIOESTERASE"/>
    <property type="match status" value="1"/>
</dbReference>
<dbReference type="Proteomes" id="UP001295740">
    <property type="component" value="Unassembled WGS sequence"/>
</dbReference>
<reference evidence="3" key="1">
    <citation type="submission" date="2023-10" db="EMBL/GenBank/DDBJ databases">
        <authorList>
            <person name="Hackl T."/>
        </authorList>
    </citation>
    <scope>NUCLEOTIDE SEQUENCE</scope>
</reference>
<dbReference type="InterPro" id="IPR049450">
    <property type="entry name" value="ACOT8-like_C"/>
</dbReference>
<dbReference type="GO" id="GO:0005782">
    <property type="term" value="C:peroxisomal matrix"/>
    <property type="evidence" value="ECO:0007669"/>
    <property type="project" value="UniProtKB-SubCell"/>
</dbReference>
<proteinExistence type="inferred from homology"/>
<dbReference type="Pfam" id="PF20789">
    <property type="entry name" value="4HBT_3C"/>
    <property type="match status" value="1"/>
</dbReference>
<dbReference type="PANTHER" id="PTHR11066:SF34">
    <property type="entry name" value="ACYL-COENZYME A THIOESTERASE 8"/>
    <property type="match status" value="1"/>
</dbReference>
<sequence>MPDTNGCHPDDIPKEKLQEAITAAITRDVPLLQLRADEEPFDWRPFDNPPTDRPTQYRQRGFVRSPPLSSDNVALHQSAQVYLSDTYMLGCALNASPAMVGSKLRNVAMGTSLNHTLWLHEPTAKVDEWMLGERVTSWGSNGRVLIHQQFWNAWSGRLVMSGTQEGLIRLKSAKL</sequence>
<evidence type="ECO:0000313" key="4">
    <source>
        <dbReference type="Proteomes" id="UP001295740"/>
    </source>
</evidence>